<comment type="similarity">
    <text evidence="2 7">Belongs to the DPM3 family.</text>
</comment>
<accession>A0A0K0EIM1</accession>
<evidence type="ECO:0000256" key="1">
    <source>
        <dbReference type="ARBA" id="ARBA00004477"/>
    </source>
</evidence>
<dbReference type="UniPathway" id="UPA00378"/>
<name>A0A0K0EIM1_STRER</name>
<evidence type="ECO:0000256" key="5">
    <source>
        <dbReference type="ARBA" id="ARBA00022989"/>
    </source>
</evidence>
<dbReference type="GO" id="GO:0005789">
    <property type="term" value="C:endoplasmic reticulum membrane"/>
    <property type="evidence" value="ECO:0007669"/>
    <property type="project" value="UniProtKB-SubCell"/>
</dbReference>
<dbReference type="STRING" id="6248.A0A0K0EIM1"/>
<evidence type="ECO:0000256" key="2">
    <source>
        <dbReference type="ARBA" id="ARBA00010430"/>
    </source>
</evidence>
<comment type="pathway">
    <text evidence="7">Protein modification; protein glycosylation.</text>
</comment>
<evidence type="ECO:0000256" key="7">
    <source>
        <dbReference type="RuleBase" id="RU365085"/>
    </source>
</evidence>
<keyword evidence="5 7" id="KW-1133">Transmembrane helix</keyword>
<dbReference type="InterPro" id="IPR013174">
    <property type="entry name" value="DPM3"/>
</dbReference>
<keyword evidence="4 7" id="KW-0256">Endoplasmic reticulum</keyword>
<dbReference type="GO" id="GO:0006506">
    <property type="term" value="P:GPI anchor biosynthetic process"/>
    <property type="evidence" value="ECO:0007669"/>
    <property type="project" value="TreeGrafter"/>
</dbReference>
<evidence type="ECO:0000256" key="4">
    <source>
        <dbReference type="ARBA" id="ARBA00022824"/>
    </source>
</evidence>
<comment type="subunit">
    <text evidence="7">Component of the dolichol-phosphate mannose (DPM) synthase complex.</text>
</comment>
<dbReference type="Pfam" id="PF08285">
    <property type="entry name" value="DPM3"/>
    <property type="match status" value="1"/>
</dbReference>
<evidence type="ECO:0000256" key="6">
    <source>
        <dbReference type="ARBA" id="ARBA00023136"/>
    </source>
</evidence>
<protein>
    <recommendedName>
        <fullName evidence="7">Dolichol-phosphate mannosyltransferase subunit 3</fullName>
    </recommendedName>
</protein>
<dbReference type="GO" id="GO:0033185">
    <property type="term" value="C:dolichol-phosphate-mannose synthase complex"/>
    <property type="evidence" value="ECO:0007669"/>
    <property type="project" value="TreeGrafter"/>
</dbReference>
<dbReference type="PANTHER" id="PTHR16433">
    <property type="entry name" value="DOLICHOL-PHOSPHATE MANNOSYLTRANSFERASE SUBUNIT 3"/>
    <property type="match status" value="1"/>
</dbReference>
<proteinExistence type="inferred from homology"/>
<dbReference type="WBParaSite" id="SSTP_0000932700.1">
    <property type="protein sequence ID" value="SSTP_0000932700.1"/>
    <property type="gene ID" value="SSTP_0000932700"/>
</dbReference>
<feature type="transmembrane region" description="Helical" evidence="7">
    <location>
        <begin position="47"/>
        <end position="69"/>
    </location>
</feature>
<comment type="subcellular location">
    <subcellularLocation>
        <location evidence="1 7">Endoplasmic reticulum membrane</location>
        <topology evidence="1 7">Multi-pass membrane protein</topology>
    </subcellularLocation>
</comment>
<sequence length="96" mass="11059">MATQLVLSSCILLPLFLCWIGLLNEWIPLINRNLPTIIIENIKYAPLYVIFIFAVYALTSLFIGVVTFSDCKEAKIELMNEVNQTKEELRKLKILE</sequence>
<comment type="caution">
    <text evidence="7">Lacks conserved residue(s) required for the propagation of feature annotation.</text>
</comment>
<keyword evidence="6 7" id="KW-0472">Membrane</keyword>
<evidence type="ECO:0000313" key="8">
    <source>
        <dbReference type="WBParaSite" id="SSTP_0000932700.1"/>
    </source>
</evidence>
<evidence type="ECO:0000256" key="3">
    <source>
        <dbReference type="ARBA" id="ARBA00022692"/>
    </source>
</evidence>
<dbReference type="AlphaFoldDB" id="A0A0K0EIM1"/>
<organism evidence="8">
    <name type="scientific">Strongyloides stercoralis</name>
    <name type="common">Threadworm</name>
    <dbReference type="NCBI Taxonomy" id="6248"/>
    <lineage>
        <taxon>Eukaryota</taxon>
        <taxon>Metazoa</taxon>
        <taxon>Ecdysozoa</taxon>
        <taxon>Nematoda</taxon>
        <taxon>Chromadorea</taxon>
        <taxon>Rhabditida</taxon>
        <taxon>Tylenchina</taxon>
        <taxon>Panagrolaimomorpha</taxon>
        <taxon>Strongyloidoidea</taxon>
        <taxon>Strongyloididae</taxon>
        <taxon>Strongyloides</taxon>
    </lineage>
</organism>
<comment type="function">
    <text evidence="7">Stabilizer subunit of the dolichol-phosphate mannose (DPM) synthase complex; tethers catalytic subunit to the ER.</text>
</comment>
<dbReference type="PANTHER" id="PTHR16433:SF0">
    <property type="entry name" value="DOLICHOL-PHOSPHATE MANNOSYLTRANSFERASE SUBUNIT 3"/>
    <property type="match status" value="1"/>
</dbReference>
<reference evidence="8" key="1">
    <citation type="submission" date="2015-08" db="UniProtKB">
        <authorList>
            <consortium name="WormBaseParasite"/>
        </authorList>
    </citation>
    <scope>IDENTIFICATION</scope>
</reference>
<keyword evidence="3 7" id="KW-0812">Transmembrane</keyword>